<dbReference type="SMART" id="SM00448">
    <property type="entry name" value="REC"/>
    <property type="match status" value="1"/>
</dbReference>
<evidence type="ECO:0000256" key="3">
    <source>
        <dbReference type="ARBA" id="ARBA00022553"/>
    </source>
</evidence>
<evidence type="ECO:0000259" key="13">
    <source>
        <dbReference type="PROSITE" id="PS50112"/>
    </source>
</evidence>
<dbReference type="SUPFAM" id="SSF47384">
    <property type="entry name" value="Homodimeric domain of signal transducing histidine kinase"/>
    <property type="match status" value="1"/>
</dbReference>
<keyword evidence="5" id="KW-0547">Nucleotide-binding</keyword>
<dbReference type="InterPro" id="IPR011006">
    <property type="entry name" value="CheY-like_superfamily"/>
</dbReference>
<dbReference type="HOGENOM" id="CLU_000445_114_51_0"/>
<keyword evidence="10" id="KW-0812">Transmembrane</keyword>
<dbReference type="GO" id="GO:0000155">
    <property type="term" value="F:phosphorelay sensor kinase activity"/>
    <property type="evidence" value="ECO:0007669"/>
    <property type="project" value="InterPro"/>
</dbReference>
<dbReference type="FunCoup" id="Q01W36">
    <property type="interactions" value="321"/>
</dbReference>
<feature type="domain" description="Response regulatory" evidence="12">
    <location>
        <begin position="739"/>
        <end position="855"/>
    </location>
</feature>
<dbReference type="InterPro" id="IPR001789">
    <property type="entry name" value="Sig_transdc_resp-reg_receiver"/>
</dbReference>
<dbReference type="PRINTS" id="PR00344">
    <property type="entry name" value="BCTRLSENSOR"/>
</dbReference>
<dbReference type="InParanoid" id="Q01W36"/>
<feature type="modified residue" description="4-aspartylphosphate" evidence="9">
    <location>
        <position position="790"/>
    </location>
</feature>
<feature type="domain" description="PAS" evidence="13">
    <location>
        <begin position="360"/>
        <end position="416"/>
    </location>
</feature>
<dbReference type="SMART" id="SM00387">
    <property type="entry name" value="HATPase_c"/>
    <property type="match status" value="1"/>
</dbReference>
<accession>Q01W36</accession>
<dbReference type="KEGG" id="sus:Acid_5176"/>
<dbReference type="eggNOG" id="COG2202">
    <property type="taxonomic scope" value="Bacteria"/>
</dbReference>
<dbReference type="SMART" id="SM00091">
    <property type="entry name" value="PAS"/>
    <property type="match status" value="2"/>
</dbReference>
<dbReference type="Gene3D" id="3.30.450.20">
    <property type="entry name" value="PAS domain"/>
    <property type="match status" value="2"/>
</dbReference>
<dbReference type="SMART" id="SM00388">
    <property type="entry name" value="HisKA"/>
    <property type="match status" value="1"/>
</dbReference>
<dbReference type="PANTHER" id="PTHR43065:SF42">
    <property type="entry name" value="TWO-COMPONENT SENSOR PPRA"/>
    <property type="match status" value="1"/>
</dbReference>
<dbReference type="GO" id="GO:0006355">
    <property type="term" value="P:regulation of DNA-templated transcription"/>
    <property type="evidence" value="ECO:0007669"/>
    <property type="project" value="InterPro"/>
</dbReference>
<feature type="domain" description="PAC" evidence="14">
    <location>
        <begin position="433"/>
        <end position="483"/>
    </location>
</feature>
<organism evidence="15">
    <name type="scientific">Solibacter usitatus (strain Ellin6076)</name>
    <dbReference type="NCBI Taxonomy" id="234267"/>
    <lineage>
        <taxon>Bacteria</taxon>
        <taxon>Pseudomonadati</taxon>
        <taxon>Acidobacteriota</taxon>
        <taxon>Terriglobia</taxon>
        <taxon>Bryobacterales</taxon>
        <taxon>Solibacteraceae</taxon>
        <taxon>Candidatus Solibacter</taxon>
    </lineage>
</organism>
<evidence type="ECO:0000256" key="6">
    <source>
        <dbReference type="ARBA" id="ARBA00022777"/>
    </source>
</evidence>
<evidence type="ECO:0000259" key="14">
    <source>
        <dbReference type="PROSITE" id="PS50113"/>
    </source>
</evidence>
<dbReference type="EMBL" id="CP000473">
    <property type="protein sequence ID" value="ABJ86129.1"/>
    <property type="molecule type" value="Genomic_DNA"/>
</dbReference>
<dbReference type="eggNOG" id="COG4191">
    <property type="taxonomic scope" value="Bacteria"/>
</dbReference>
<evidence type="ECO:0000256" key="2">
    <source>
        <dbReference type="ARBA" id="ARBA00012438"/>
    </source>
</evidence>
<dbReference type="Gene3D" id="1.10.287.130">
    <property type="match status" value="1"/>
</dbReference>
<protein>
    <recommendedName>
        <fullName evidence="2">histidine kinase</fullName>
        <ecNumber evidence="2">2.7.13.3</ecNumber>
    </recommendedName>
</protein>
<evidence type="ECO:0000313" key="15">
    <source>
        <dbReference type="EMBL" id="ABJ86129.1"/>
    </source>
</evidence>
<dbReference type="InterPro" id="IPR000014">
    <property type="entry name" value="PAS"/>
</dbReference>
<dbReference type="CDD" id="cd00082">
    <property type="entry name" value="HisKA"/>
    <property type="match status" value="1"/>
</dbReference>
<evidence type="ECO:0000259" key="11">
    <source>
        <dbReference type="PROSITE" id="PS50109"/>
    </source>
</evidence>
<feature type="domain" description="PAC" evidence="14">
    <location>
        <begin position="307"/>
        <end position="359"/>
    </location>
</feature>
<keyword evidence="10" id="KW-1133">Transmembrane helix</keyword>
<comment type="catalytic activity">
    <reaction evidence="1">
        <text>ATP + protein L-histidine = ADP + protein N-phospho-L-histidine.</text>
        <dbReference type="EC" id="2.7.13.3"/>
    </reaction>
</comment>
<dbReference type="eggNOG" id="COG5002">
    <property type="taxonomic scope" value="Bacteria"/>
</dbReference>
<evidence type="ECO:0000256" key="8">
    <source>
        <dbReference type="ARBA" id="ARBA00023012"/>
    </source>
</evidence>
<dbReference type="SUPFAM" id="SSF55874">
    <property type="entry name" value="ATPase domain of HSP90 chaperone/DNA topoisomerase II/histidine kinase"/>
    <property type="match status" value="1"/>
</dbReference>
<evidence type="ECO:0000256" key="4">
    <source>
        <dbReference type="ARBA" id="ARBA00022679"/>
    </source>
</evidence>
<dbReference type="Pfam" id="PF00512">
    <property type="entry name" value="HisKA"/>
    <property type="match status" value="1"/>
</dbReference>
<dbReference type="InterPro" id="IPR001610">
    <property type="entry name" value="PAC"/>
</dbReference>
<evidence type="ECO:0000259" key="12">
    <source>
        <dbReference type="PROSITE" id="PS50110"/>
    </source>
</evidence>
<dbReference type="STRING" id="234267.Acid_5176"/>
<dbReference type="EC" id="2.7.13.3" evidence="2"/>
<gene>
    <name evidence="15" type="ordered locus">Acid_5176</name>
</gene>
<keyword evidence="8" id="KW-0902">Two-component regulatory system</keyword>
<dbReference type="PROSITE" id="PS50110">
    <property type="entry name" value="RESPONSE_REGULATORY"/>
    <property type="match status" value="1"/>
</dbReference>
<dbReference type="Pfam" id="PF02518">
    <property type="entry name" value="HATPase_c"/>
    <property type="match status" value="1"/>
</dbReference>
<keyword evidence="10" id="KW-0472">Membrane</keyword>
<dbReference type="InterPro" id="IPR000700">
    <property type="entry name" value="PAS-assoc_C"/>
</dbReference>
<name>Q01W36_SOLUE</name>
<dbReference type="CDD" id="cd19410">
    <property type="entry name" value="HK9-like_sensor"/>
    <property type="match status" value="1"/>
</dbReference>
<keyword evidence="3 9" id="KW-0597">Phosphoprotein</keyword>
<dbReference type="SMART" id="SM00086">
    <property type="entry name" value="PAC"/>
    <property type="match status" value="2"/>
</dbReference>
<dbReference type="InterPro" id="IPR003594">
    <property type="entry name" value="HATPase_dom"/>
</dbReference>
<evidence type="ECO:0000256" key="9">
    <source>
        <dbReference type="PROSITE-ProRule" id="PRU00169"/>
    </source>
</evidence>
<sequence>MDRLRRKNLLASHNLWLTVAITIVIAIAVYSKMDAEAFREAADRATRSRAVMETSQRLFSLLRDADSGHRSYLLTGDSRYLAAYNGTLPKLQDAMRDLTGATGPAAPELTRFAAIIHAKLDELAQGIRIRQQGDAAAAMEIVRSDRGRQSMDELRAFSAQIVQNEYPRLEGWRASAMHHGYQTRVLVQVGALGLALMLFFANRRINHLLHSQQKLIEDLDASRERESRDRAALATTLRSIGDAVITTDGQGRVQFVNAVAEALTGWTAGDAEGRPLPDVFRAEDEATRRPAEDLTARVLREGALVGPANHTILVARDGREIPIDDSAAPIHDEQGNIAGVVLVFRDVTLRRRAQRHLEDSESRYRLLFESNPSPMWVYDTATLAFLAVNAAATAHYGYSREEFLSMTLRDIRPPEDVPALIADTHIPTTEAHTDGPWRHRKKDGSVIFVEITAHPICFGGANAVLVMATDITERRGLEEQLRQAQKLEAVGQLAGGIAHDFNNLLTVIEGYAEMIRADQAADDPQREPLDEILVAAQRAASLTRQLLAFSRRQVLQPVRLSLNANVASTQRMLSRLLGEDIQIKIQAAENLWDVWADPGQIDQIILNLAVNARDAMQRGGTLTIETSNLELSESEARKLDTTPGQYTSLSLSDTGHGMDEETRRHIFEPFFTTKEVGRGTGLGLSTVWGIVKQSGGFIRVTSEPGKGSRFAICLPRAAGRAAAAPHPDSAGVPQAAGATILLLEDDTTVQHLVSTMLKSAGYRVLPASTPSEALTICANFTVHIDLLLTDMVLPEDDGASVAEQAVVLRPSLKIMFMSGYTEHPVLQRPSFNRSVPFLQKPFTKAQLTSKVREALQ</sequence>
<evidence type="ECO:0000256" key="7">
    <source>
        <dbReference type="ARBA" id="ARBA00022840"/>
    </source>
</evidence>
<dbReference type="InterPro" id="IPR013767">
    <property type="entry name" value="PAS_fold"/>
</dbReference>
<dbReference type="NCBIfam" id="TIGR00229">
    <property type="entry name" value="sensory_box"/>
    <property type="match status" value="2"/>
</dbReference>
<dbReference type="InterPro" id="IPR036097">
    <property type="entry name" value="HisK_dim/P_sf"/>
</dbReference>
<dbReference type="eggNOG" id="COG0784">
    <property type="taxonomic scope" value="Bacteria"/>
</dbReference>
<dbReference type="Gene3D" id="3.30.565.10">
    <property type="entry name" value="Histidine kinase-like ATPase, C-terminal domain"/>
    <property type="match status" value="1"/>
</dbReference>
<evidence type="ECO:0000256" key="1">
    <source>
        <dbReference type="ARBA" id="ARBA00000085"/>
    </source>
</evidence>
<feature type="domain" description="Histidine kinase" evidence="11">
    <location>
        <begin position="496"/>
        <end position="718"/>
    </location>
</feature>
<evidence type="ECO:0000256" key="5">
    <source>
        <dbReference type="ARBA" id="ARBA00022741"/>
    </source>
</evidence>
<dbReference type="SUPFAM" id="SSF52172">
    <property type="entry name" value="CheY-like"/>
    <property type="match status" value="1"/>
</dbReference>
<dbReference type="InterPro" id="IPR004358">
    <property type="entry name" value="Sig_transdc_His_kin-like_C"/>
</dbReference>
<keyword evidence="4" id="KW-0808">Transferase</keyword>
<dbReference type="CDD" id="cd00130">
    <property type="entry name" value="PAS"/>
    <property type="match status" value="2"/>
</dbReference>
<keyword evidence="7" id="KW-0067">ATP-binding</keyword>
<dbReference type="PANTHER" id="PTHR43065">
    <property type="entry name" value="SENSOR HISTIDINE KINASE"/>
    <property type="match status" value="1"/>
</dbReference>
<dbReference type="InterPro" id="IPR007891">
    <property type="entry name" value="CHASE3"/>
</dbReference>
<dbReference type="PROSITE" id="PS50112">
    <property type="entry name" value="PAS"/>
    <property type="match status" value="2"/>
</dbReference>
<proteinExistence type="predicted"/>
<dbReference type="InterPro" id="IPR035965">
    <property type="entry name" value="PAS-like_dom_sf"/>
</dbReference>
<dbReference type="InterPro" id="IPR003661">
    <property type="entry name" value="HisK_dim/P_dom"/>
</dbReference>
<dbReference type="InterPro" id="IPR036890">
    <property type="entry name" value="HATPase_C_sf"/>
</dbReference>
<dbReference type="GO" id="GO:0005524">
    <property type="term" value="F:ATP binding"/>
    <property type="evidence" value="ECO:0007669"/>
    <property type="project" value="UniProtKB-KW"/>
</dbReference>
<reference evidence="15" key="1">
    <citation type="submission" date="2006-10" db="EMBL/GenBank/DDBJ databases">
        <title>Complete sequence of Solibacter usitatus Ellin6076.</title>
        <authorList>
            <consortium name="US DOE Joint Genome Institute"/>
            <person name="Copeland A."/>
            <person name="Lucas S."/>
            <person name="Lapidus A."/>
            <person name="Barry K."/>
            <person name="Detter J.C."/>
            <person name="Glavina del Rio T."/>
            <person name="Hammon N."/>
            <person name="Israni S."/>
            <person name="Dalin E."/>
            <person name="Tice H."/>
            <person name="Pitluck S."/>
            <person name="Thompson L.S."/>
            <person name="Brettin T."/>
            <person name="Bruce D."/>
            <person name="Han C."/>
            <person name="Tapia R."/>
            <person name="Gilna P."/>
            <person name="Schmutz J."/>
            <person name="Larimer F."/>
            <person name="Land M."/>
            <person name="Hauser L."/>
            <person name="Kyrpides N."/>
            <person name="Mikhailova N."/>
            <person name="Janssen P.H."/>
            <person name="Kuske C.R."/>
            <person name="Richardson P."/>
        </authorList>
    </citation>
    <scope>NUCLEOTIDE SEQUENCE</scope>
    <source>
        <strain evidence="15">Ellin6076</strain>
    </source>
</reference>
<keyword evidence="6 15" id="KW-0418">Kinase</keyword>
<dbReference type="SUPFAM" id="SSF55785">
    <property type="entry name" value="PYP-like sensor domain (PAS domain)"/>
    <property type="match status" value="2"/>
</dbReference>
<evidence type="ECO:0000256" key="10">
    <source>
        <dbReference type="SAM" id="Phobius"/>
    </source>
</evidence>
<dbReference type="Pfam" id="PF00072">
    <property type="entry name" value="Response_reg"/>
    <property type="match status" value="1"/>
</dbReference>
<feature type="domain" description="PAS" evidence="13">
    <location>
        <begin position="229"/>
        <end position="302"/>
    </location>
</feature>
<dbReference type="AlphaFoldDB" id="Q01W36"/>
<feature type="transmembrane region" description="Helical" evidence="10">
    <location>
        <begin position="12"/>
        <end position="30"/>
    </location>
</feature>
<dbReference type="InterPro" id="IPR005467">
    <property type="entry name" value="His_kinase_dom"/>
</dbReference>
<dbReference type="eggNOG" id="COG5278">
    <property type="taxonomic scope" value="Bacteria"/>
</dbReference>
<dbReference type="PROSITE" id="PS50113">
    <property type="entry name" value="PAC"/>
    <property type="match status" value="2"/>
</dbReference>
<dbReference type="Gene3D" id="3.40.50.2300">
    <property type="match status" value="1"/>
</dbReference>
<dbReference type="Pfam" id="PF00989">
    <property type="entry name" value="PAS"/>
    <property type="match status" value="2"/>
</dbReference>
<dbReference type="Pfam" id="PF05227">
    <property type="entry name" value="CHASE3"/>
    <property type="match status" value="1"/>
</dbReference>
<dbReference type="PROSITE" id="PS50109">
    <property type="entry name" value="HIS_KIN"/>
    <property type="match status" value="1"/>
</dbReference>